<reference evidence="2" key="1">
    <citation type="submission" date="2018-09" db="EMBL/GenBank/DDBJ databases">
        <authorList>
            <person name="Ashton P.M."/>
            <person name="Dallman T."/>
            <person name="Nair S."/>
            <person name="De Pinna E."/>
            <person name="Peters T."/>
            <person name="Grant K."/>
        </authorList>
    </citation>
    <scope>NUCLEOTIDE SEQUENCE [LARGE SCALE GENOMIC DNA]</scope>
    <source>
        <strain evidence="3">140692</strain>
        <strain evidence="2">412099</strain>
        <strain evidence="1">43913</strain>
    </source>
</reference>
<comment type="caution">
    <text evidence="2">The sequence shown here is derived from an EMBL/GenBank/DDBJ whole genome shotgun (WGS) entry which is preliminary data.</text>
</comment>
<sequence length="65" mass="7796">MLIYRMKNIAPGVCVKGFIRRFSVVLHQKKQIDKIDERVRKLGIITKKITFQHNNKRVNGIWRDF</sequence>
<accession>A0A3Z6QTT6</accession>
<gene>
    <name evidence="1" type="ORF">AU894_24895</name>
    <name evidence="2" type="ORF">D6K54_27565</name>
    <name evidence="3" type="ORF">D6S17_27895</name>
</gene>
<dbReference type="Proteomes" id="UP000839631">
    <property type="component" value="Unassembled WGS sequence"/>
</dbReference>
<dbReference type="EMBL" id="AAAGSE010000085">
    <property type="protein sequence ID" value="EAC0790415.1"/>
    <property type="molecule type" value="Genomic_DNA"/>
</dbReference>
<dbReference type="EMBL" id="AAHPHN010000099">
    <property type="protein sequence ID" value="EBY8645276.1"/>
    <property type="molecule type" value="Genomic_DNA"/>
</dbReference>
<protein>
    <submittedName>
        <fullName evidence="2">Uncharacterized protein</fullName>
    </submittedName>
</protein>
<dbReference type="Proteomes" id="UP000839644">
    <property type="component" value="Unassembled WGS sequence"/>
</dbReference>
<dbReference type="EMBL" id="AAAFYZ010000098">
    <property type="protein sequence ID" value="EAB8479360.1"/>
    <property type="molecule type" value="Genomic_DNA"/>
</dbReference>
<evidence type="ECO:0000313" key="3">
    <source>
        <dbReference type="EMBL" id="EBY8645276.1"/>
    </source>
</evidence>
<evidence type="ECO:0000313" key="2">
    <source>
        <dbReference type="EMBL" id="EAC0790415.1"/>
    </source>
</evidence>
<proteinExistence type="predicted"/>
<organism evidence="2">
    <name type="scientific">Salmonella enterica subsp. enterica serovar Java</name>
    <dbReference type="NCBI Taxonomy" id="224729"/>
    <lineage>
        <taxon>Bacteria</taxon>
        <taxon>Pseudomonadati</taxon>
        <taxon>Pseudomonadota</taxon>
        <taxon>Gammaproteobacteria</taxon>
        <taxon>Enterobacterales</taxon>
        <taxon>Enterobacteriaceae</taxon>
        <taxon>Salmonella</taxon>
    </lineage>
</organism>
<evidence type="ECO:0000313" key="1">
    <source>
        <dbReference type="EMBL" id="EAB8479360.1"/>
    </source>
</evidence>
<name>A0A3Z6QTT6_SALEB</name>
<dbReference type="AlphaFoldDB" id="A0A3Z6QTT6"/>